<proteinExistence type="predicted"/>
<evidence type="ECO:0000313" key="4">
    <source>
        <dbReference type="Proteomes" id="UP000807306"/>
    </source>
</evidence>
<dbReference type="InterPro" id="IPR035810">
    <property type="entry name" value="PEBP_euk"/>
</dbReference>
<evidence type="ECO:0000256" key="2">
    <source>
        <dbReference type="SAM" id="SignalP"/>
    </source>
</evidence>
<dbReference type="EMBL" id="MU157828">
    <property type="protein sequence ID" value="KAF9533341.1"/>
    <property type="molecule type" value="Genomic_DNA"/>
</dbReference>
<reference evidence="3" key="1">
    <citation type="submission" date="2020-11" db="EMBL/GenBank/DDBJ databases">
        <authorList>
            <consortium name="DOE Joint Genome Institute"/>
            <person name="Ahrendt S."/>
            <person name="Riley R."/>
            <person name="Andreopoulos W."/>
            <person name="Labutti K."/>
            <person name="Pangilinan J."/>
            <person name="Ruiz-Duenas F.J."/>
            <person name="Barrasa J.M."/>
            <person name="Sanchez-Garcia M."/>
            <person name="Camarero S."/>
            <person name="Miyauchi S."/>
            <person name="Serrano A."/>
            <person name="Linde D."/>
            <person name="Babiker R."/>
            <person name="Drula E."/>
            <person name="Ayuso-Fernandez I."/>
            <person name="Pacheco R."/>
            <person name="Padilla G."/>
            <person name="Ferreira P."/>
            <person name="Barriuso J."/>
            <person name="Kellner H."/>
            <person name="Castanera R."/>
            <person name="Alfaro M."/>
            <person name="Ramirez L."/>
            <person name="Pisabarro A.G."/>
            <person name="Kuo A."/>
            <person name="Tritt A."/>
            <person name="Lipzen A."/>
            <person name="He G."/>
            <person name="Yan M."/>
            <person name="Ng V."/>
            <person name="Cullen D."/>
            <person name="Martin F."/>
            <person name="Rosso M.-N."/>
            <person name="Henrissat B."/>
            <person name="Hibbett D."/>
            <person name="Martinez A.T."/>
            <person name="Grigoriev I.V."/>
        </authorList>
    </citation>
    <scope>NUCLEOTIDE SEQUENCE</scope>
    <source>
        <strain evidence="3">CBS 506.95</strain>
    </source>
</reference>
<feature type="signal peptide" evidence="2">
    <location>
        <begin position="1"/>
        <end position="18"/>
    </location>
</feature>
<feature type="region of interest" description="Disordered" evidence="1">
    <location>
        <begin position="218"/>
        <end position="249"/>
    </location>
</feature>
<keyword evidence="2" id="KW-0732">Signal</keyword>
<feature type="chain" id="PRO_5040418628" evidence="2">
    <location>
        <begin position="19"/>
        <end position="269"/>
    </location>
</feature>
<name>A0A9P6JUE4_9AGAR</name>
<dbReference type="InterPro" id="IPR008914">
    <property type="entry name" value="PEBP"/>
</dbReference>
<evidence type="ECO:0000313" key="3">
    <source>
        <dbReference type="EMBL" id="KAF9533341.1"/>
    </source>
</evidence>
<comment type="caution">
    <text evidence="3">The sequence shown here is derived from an EMBL/GenBank/DDBJ whole genome shotgun (WGS) entry which is preliminary data.</text>
</comment>
<evidence type="ECO:0000256" key="1">
    <source>
        <dbReference type="SAM" id="MobiDB-lite"/>
    </source>
</evidence>
<gene>
    <name evidence="3" type="ORF">CPB83DRAFT_469137</name>
</gene>
<protein>
    <submittedName>
        <fullName evidence="3">Phosphatidylethanolamine-binding protein</fullName>
    </submittedName>
</protein>
<dbReference type="PANTHER" id="PTHR11362:SF140">
    <property type="entry name" value="PEBP-LIKE PROTEIN"/>
    <property type="match status" value="1"/>
</dbReference>
<accession>A0A9P6JUE4</accession>
<dbReference type="Gene3D" id="3.90.280.10">
    <property type="entry name" value="PEBP-like"/>
    <property type="match status" value="1"/>
</dbReference>
<keyword evidence="4" id="KW-1185">Reference proteome</keyword>
<dbReference type="AlphaFoldDB" id="A0A9P6JUE4"/>
<sequence>MFTPSVAVALFFVPFALAQDNSLGVQAIEAHFTQSLLVPDLLSSFTPSSLLTVNFAGVGELQPGQALVKEQSAPYPTVKVTPGNSSVTLNGTYTLAMVDAEAPGSKLPEGQTRHWLVNGVKISGNDISNSSAVAVTDYAGPGPAAGSGVHRYVVVLYEQPANFSPPEALSKPGVPVQPFVFSDYVKNSNLGPLVAATYFTVQEGTATVSAVPTSSVISSTLKPAGSSTSKGASGTGSASAPGSSSSNGASTLTVPAAATLFGMLFALVM</sequence>
<feature type="compositionally biased region" description="Low complexity" evidence="1">
    <location>
        <begin position="224"/>
        <end position="249"/>
    </location>
</feature>
<dbReference type="OrthoDB" id="2506647at2759"/>
<dbReference type="SUPFAM" id="SSF49777">
    <property type="entry name" value="PEBP-like"/>
    <property type="match status" value="1"/>
</dbReference>
<dbReference type="CDD" id="cd00866">
    <property type="entry name" value="PEBP_euk"/>
    <property type="match status" value="1"/>
</dbReference>
<dbReference type="PANTHER" id="PTHR11362">
    <property type="entry name" value="PHOSPHATIDYLETHANOLAMINE-BINDING PROTEIN"/>
    <property type="match status" value="1"/>
</dbReference>
<organism evidence="3 4">
    <name type="scientific">Crepidotus variabilis</name>
    <dbReference type="NCBI Taxonomy" id="179855"/>
    <lineage>
        <taxon>Eukaryota</taxon>
        <taxon>Fungi</taxon>
        <taxon>Dikarya</taxon>
        <taxon>Basidiomycota</taxon>
        <taxon>Agaricomycotina</taxon>
        <taxon>Agaricomycetes</taxon>
        <taxon>Agaricomycetidae</taxon>
        <taxon>Agaricales</taxon>
        <taxon>Agaricineae</taxon>
        <taxon>Crepidotaceae</taxon>
        <taxon>Crepidotus</taxon>
    </lineage>
</organism>
<dbReference type="InterPro" id="IPR036610">
    <property type="entry name" value="PEBP-like_sf"/>
</dbReference>
<dbReference type="Proteomes" id="UP000807306">
    <property type="component" value="Unassembled WGS sequence"/>
</dbReference>
<dbReference type="Pfam" id="PF01161">
    <property type="entry name" value="PBP"/>
    <property type="match status" value="1"/>
</dbReference>